<proteinExistence type="predicted"/>
<dbReference type="RefSeq" id="WP_138724838.1">
    <property type="nucleotide sequence ID" value="NZ_SSHJ02000010.1"/>
</dbReference>
<dbReference type="Pfam" id="PF21012">
    <property type="entry name" value="DUF6850"/>
    <property type="match status" value="1"/>
</dbReference>
<dbReference type="EMBL" id="SSHJ02000010">
    <property type="protein sequence ID" value="MFN0257760.1"/>
    <property type="molecule type" value="Genomic_DNA"/>
</dbReference>
<evidence type="ECO:0000259" key="1">
    <source>
        <dbReference type="Pfam" id="PF21012"/>
    </source>
</evidence>
<protein>
    <submittedName>
        <fullName evidence="2">DUF6850 family outer membrane beta-barrel protein</fullName>
    </submittedName>
</protein>
<organism evidence="2 3">
    <name type="scientific">Pedobacter ureilyticus</name>
    <dbReference type="NCBI Taxonomy" id="1393051"/>
    <lineage>
        <taxon>Bacteria</taxon>
        <taxon>Pseudomonadati</taxon>
        <taxon>Bacteroidota</taxon>
        <taxon>Sphingobacteriia</taxon>
        <taxon>Sphingobacteriales</taxon>
        <taxon>Sphingobacteriaceae</taxon>
        <taxon>Pedobacter</taxon>
    </lineage>
</organism>
<accession>A0ABW9JCB8</accession>
<keyword evidence="3" id="KW-1185">Reference proteome</keyword>
<evidence type="ECO:0000313" key="2">
    <source>
        <dbReference type="EMBL" id="MFN0257760.1"/>
    </source>
</evidence>
<reference evidence="2 3" key="1">
    <citation type="submission" date="2024-12" db="EMBL/GenBank/DDBJ databases">
        <authorList>
            <person name="Hu S."/>
        </authorList>
    </citation>
    <scope>NUCLEOTIDE SEQUENCE [LARGE SCALE GENOMIC DNA]</scope>
    <source>
        <strain evidence="2 3">THG-T11</strain>
    </source>
</reference>
<dbReference type="InterPro" id="IPR049236">
    <property type="entry name" value="DUF6850"/>
</dbReference>
<feature type="domain" description="DUF6850" evidence="1">
    <location>
        <begin position="29"/>
        <end position="502"/>
    </location>
</feature>
<name>A0ABW9JCB8_9SPHI</name>
<comment type="caution">
    <text evidence="2">The sequence shown here is derived from an EMBL/GenBank/DDBJ whole genome shotgun (WGS) entry which is preliminary data.</text>
</comment>
<evidence type="ECO:0000313" key="3">
    <source>
        <dbReference type="Proteomes" id="UP001517247"/>
    </source>
</evidence>
<sequence>MPLDTSAILPSYAILLPYQTIWTNSGNAAGLTKDSLLIFGSTSLRYQQINGNYKLAQQAQRNQQLNFETERYLPLGKSLFYGRFSYTQQWEKQIKLSDVLDSYRGTPYLWADSIGGNWKKQLYTLELKASSPALLNKKIHLGLSADLNVATGARQNDPRPLSTNNQIKVSPALLWNIASKHTLGLNGIYERYREDISMETKNANVNHRIYRFLGMGQMELPTTFVTSASRVYEGQWLGANIQYHLKAKNIDWLSNLGYKSGDEEVAEGSSIPRKSGTWKQTSYSFASQINLKNEKYQHRFSIDLRRLQDTGVEFHEIYNATTKTWQTILEADFYIANTDYAQFTYTFIKKKSALDFSWLTEGGVNYLASDKNYVIPVSIQEISNAEIWLRGLKNLKLGVNSLHIGARLGYSKNLSQSLHFIPITADRTLIAREVLYPDHGYLSTDFFTASANLQYNFKLPKAKDTQFFVRSAYTLQQNINTPIYGSADGQRHFFNVGLGAFY</sequence>
<dbReference type="Proteomes" id="UP001517247">
    <property type="component" value="Unassembled WGS sequence"/>
</dbReference>
<gene>
    <name evidence="2" type="ORF">E6A44_019405</name>
</gene>